<evidence type="ECO:0000313" key="2">
    <source>
        <dbReference type="EMBL" id="MFC4260949.1"/>
    </source>
</evidence>
<feature type="compositionally biased region" description="Basic residues" evidence="1">
    <location>
        <begin position="1"/>
        <end position="18"/>
    </location>
</feature>
<dbReference type="Pfam" id="PF04325">
    <property type="entry name" value="DUF465"/>
    <property type="match status" value="1"/>
</dbReference>
<dbReference type="EMBL" id="JBHSDI010000062">
    <property type="protein sequence ID" value="MFC4260949.1"/>
    <property type="molecule type" value="Genomic_DNA"/>
</dbReference>
<keyword evidence="3" id="KW-1185">Reference proteome</keyword>
<sequence length="90" mass="10148">MAGRKQASRKRRQLHKTGKVSAVDEYHEVDHAVHHFEVGAEKTSDEPLEDLKKQRLNLKDRLAGMIREHESSALKTRSSFCGTKGIAGRP</sequence>
<accession>A0ABV8QLG9</accession>
<dbReference type="Gene3D" id="6.10.280.50">
    <property type="match status" value="1"/>
</dbReference>
<evidence type="ECO:0000313" key="3">
    <source>
        <dbReference type="Proteomes" id="UP001595798"/>
    </source>
</evidence>
<proteinExistence type="predicted"/>
<dbReference type="InterPro" id="IPR007420">
    <property type="entry name" value="DUF465"/>
</dbReference>
<dbReference type="InterPro" id="IPR038444">
    <property type="entry name" value="DUF465_sf"/>
</dbReference>
<dbReference type="RefSeq" id="WP_379889996.1">
    <property type="nucleotide sequence ID" value="NZ_JBHSDI010000062.1"/>
</dbReference>
<dbReference type="Proteomes" id="UP001595798">
    <property type="component" value="Unassembled WGS sequence"/>
</dbReference>
<feature type="region of interest" description="Disordered" evidence="1">
    <location>
        <begin position="1"/>
        <end position="21"/>
    </location>
</feature>
<reference evidence="3" key="1">
    <citation type="journal article" date="2019" name="Int. J. Syst. Evol. Microbiol.">
        <title>The Global Catalogue of Microorganisms (GCM) 10K type strain sequencing project: providing services to taxonomists for standard genome sequencing and annotation.</title>
        <authorList>
            <consortium name="The Broad Institute Genomics Platform"/>
            <consortium name="The Broad Institute Genome Sequencing Center for Infectious Disease"/>
            <person name="Wu L."/>
            <person name="Ma J."/>
        </authorList>
    </citation>
    <scope>NUCLEOTIDE SEQUENCE [LARGE SCALE GENOMIC DNA]</scope>
    <source>
        <strain evidence="3">CECT 7297</strain>
    </source>
</reference>
<comment type="caution">
    <text evidence="2">The sequence shown here is derived from an EMBL/GenBank/DDBJ whole genome shotgun (WGS) entry which is preliminary data.</text>
</comment>
<evidence type="ECO:0000256" key="1">
    <source>
        <dbReference type="SAM" id="MobiDB-lite"/>
    </source>
</evidence>
<gene>
    <name evidence="2" type="ORF">ACFOZ5_18165</name>
</gene>
<organism evidence="2 3">
    <name type="scientific">Marinobacter lacisalsi</name>
    <dbReference type="NCBI Taxonomy" id="475979"/>
    <lineage>
        <taxon>Bacteria</taxon>
        <taxon>Pseudomonadati</taxon>
        <taxon>Pseudomonadota</taxon>
        <taxon>Gammaproteobacteria</taxon>
        <taxon>Pseudomonadales</taxon>
        <taxon>Marinobacteraceae</taxon>
        <taxon>Marinobacter</taxon>
    </lineage>
</organism>
<name>A0ABV8QLG9_9GAMM</name>
<protein>
    <submittedName>
        <fullName evidence="2">YdcH family protein</fullName>
    </submittedName>
</protein>